<dbReference type="AlphaFoldDB" id="A0A2K1Q3G1"/>
<dbReference type="RefSeq" id="WP_103074619.1">
    <property type="nucleotide sequence ID" value="NZ_NPZB01000001.1"/>
</dbReference>
<sequence>MANKYIIDFNVFIQGKNFHYHFAFCEGFWDWVHEGFDKGVIYSIGKVRAELLEGKKGDEARRWTEEMPDGFFLDDVGDAAVMKEYAHCMQWANADKHYQPAALARFADVKRADAFLLAYARAHGHIVVTQELSQPEKKKEVPIPDAALKIGNIKTVTIYELLRAHARPTFVFKP</sequence>
<proteinExistence type="predicted"/>
<reference evidence="1 2" key="1">
    <citation type="submission" date="2017-08" db="EMBL/GenBank/DDBJ databases">
        <title>Lysobacter sylvestris genome.</title>
        <authorList>
            <person name="Zhang D.-C."/>
            <person name="Albuquerque L."/>
            <person name="Franca L."/>
            <person name="Froufe H.J.C."/>
            <person name="Barroso C."/>
            <person name="Egas C."/>
            <person name="Da Costa M."/>
            <person name="Margesin R."/>
        </authorList>
    </citation>
    <scope>NUCLEOTIDE SEQUENCE [LARGE SCALE GENOMIC DNA]</scope>
    <source>
        <strain evidence="1 2">AM20-91</strain>
    </source>
</reference>
<dbReference type="OrthoDB" id="338425at2"/>
<keyword evidence="2" id="KW-1185">Reference proteome</keyword>
<protein>
    <recommendedName>
        <fullName evidence="3">DUF4411 family protein</fullName>
    </recommendedName>
</protein>
<comment type="caution">
    <text evidence="1">The sequence shown here is derived from an EMBL/GenBank/DDBJ whole genome shotgun (WGS) entry which is preliminary data.</text>
</comment>
<gene>
    <name evidence="1" type="ORF">Lysil_1214</name>
</gene>
<accession>A0A2K1Q3G1</accession>
<dbReference type="Proteomes" id="UP000236220">
    <property type="component" value="Unassembled WGS sequence"/>
</dbReference>
<evidence type="ECO:0000313" key="1">
    <source>
        <dbReference type="EMBL" id="PNS09585.1"/>
    </source>
</evidence>
<dbReference type="EMBL" id="NPZB01000001">
    <property type="protein sequence ID" value="PNS09585.1"/>
    <property type="molecule type" value="Genomic_DNA"/>
</dbReference>
<dbReference type="InterPro" id="IPR016541">
    <property type="entry name" value="UCP008505"/>
</dbReference>
<evidence type="ECO:0000313" key="2">
    <source>
        <dbReference type="Proteomes" id="UP000236220"/>
    </source>
</evidence>
<dbReference type="Pfam" id="PF14367">
    <property type="entry name" value="DUF4411"/>
    <property type="match status" value="1"/>
</dbReference>
<evidence type="ECO:0008006" key="3">
    <source>
        <dbReference type="Google" id="ProtNLM"/>
    </source>
</evidence>
<name>A0A2K1Q3G1_9GAMM</name>
<organism evidence="1 2">
    <name type="scientific">Solilutibacter silvestris</name>
    <dbReference type="NCBI Taxonomy" id="1645665"/>
    <lineage>
        <taxon>Bacteria</taxon>
        <taxon>Pseudomonadati</taxon>
        <taxon>Pseudomonadota</taxon>
        <taxon>Gammaproteobacteria</taxon>
        <taxon>Lysobacterales</taxon>
        <taxon>Lysobacteraceae</taxon>
        <taxon>Solilutibacter</taxon>
    </lineage>
</organism>